<evidence type="ECO:0000259" key="9">
    <source>
        <dbReference type="Pfam" id="PF00394"/>
    </source>
</evidence>
<keyword evidence="3 8" id="KW-0732">Signal</keyword>
<dbReference type="Proteomes" id="UP000076874">
    <property type="component" value="Unassembled WGS sequence"/>
</dbReference>
<dbReference type="PROSITE" id="PS00080">
    <property type="entry name" value="MULTICOPPER_OXIDASE2"/>
    <property type="match status" value="1"/>
</dbReference>
<name>A0A167P127_9HYPO</name>
<keyword evidence="2" id="KW-0479">Metal-binding</keyword>
<organism evidence="12 13">
    <name type="scientific">Niveomyces insectorum RCEF 264</name>
    <dbReference type="NCBI Taxonomy" id="1081102"/>
    <lineage>
        <taxon>Eukaryota</taxon>
        <taxon>Fungi</taxon>
        <taxon>Dikarya</taxon>
        <taxon>Ascomycota</taxon>
        <taxon>Pezizomycotina</taxon>
        <taxon>Sordariomycetes</taxon>
        <taxon>Hypocreomycetidae</taxon>
        <taxon>Hypocreales</taxon>
        <taxon>Cordycipitaceae</taxon>
        <taxon>Niveomyces</taxon>
    </lineage>
</organism>
<dbReference type="PANTHER" id="PTHR11709:SF488">
    <property type="entry name" value="LACCASE-RELATED"/>
    <property type="match status" value="1"/>
</dbReference>
<evidence type="ECO:0000256" key="2">
    <source>
        <dbReference type="ARBA" id="ARBA00022723"/>
    </source>
</evidence>
<dbReference type="SUPFAM" id="SSF49503">
    <property type="entry name" value="Cupredoxins"/>
    <property type="match status" value="3"/>
</dbReference>
<dbReference type="InterPro" id="IPR008972">
    <property type="entry name" value="Cupredoxin"/>
</dbReference>
<dbReference type="Pfam" id="PF07732">
    <property type="entry name" value="Cu-oxidase_3"/>
    <property type="match status" value="1"/>
</dbReference>
<gene>
    <name evidence="12" type="ORF">SPI_07783</name>
</gene>
<keyword evidence="4" id="KW-0677">Repeat</keyword>
<feature type="chain" id="PRO_5007890929" evidence="8">
    <location>
        <begin position="24"/>
        <end position="612"/>
    </location>
</feature>
<comment type="similarity">
    <text evidence="1">Belongs to the multicopper oxidase family.</text>
</comment>
<protein>
    <submittedName>
        <fullName evidence="12">Multicopper oxidase</fullName>
    </submittedName>
</protein>
<comment type="caution">
    <text evidence="12">The sequence shown here is derived from an EMBL/GenBank/DDBJ whole genome shotgun (WGS) entry which is preliminary data.</text>
</comment>
<dbReference type="GO" id="GO:0016491">
    <property type="term" value="F:oxidoreductase activity"/>
    <property type="evidence" value="ECO:0007669"/>
    <property type="project" value="UniProtKB-KW"/>
</dbReference>
<dbReference type="InterPro" id="IPR001117">
    <property type="entry name" value="Cu-oxidase_2nd"/>
</dbReference>
<proteinExistence type="inferred from homology"/>
<accession>A0A167P127</accession>
<keyword evidence="5" id="KW-0560">Oxidoreductase</keyword>
<evidence type="ECO:0000313" key="13">
    <source>
        <dbReference type="Proteomes" id="UP000076874"/>
    </source>
</evidence>
<evidence type="ECO:0000259" key="10">
    <source>
        <dbReference type="Pfam" id="PF07731"/>
    </source>
</evidence>
<dbReference type="CDD" id="cd13898">
    <property type="entry name" value="CuRO_3_Abr2_like"/>
    <property type="match status" value="1"/>
</dbReference>
<dbReference type="CDD" id="cd13850">
    <property type="entry name" value="CuRO_1_Abr2_like"/>
    <property type="match status" value="1"/>
</dbReference>
<reference evidence="12 13" key="1">
    <citation type="journal article" date="2016" name="Genome Biol. Evol.">
        <title>Divergent and convergent evolution of fungal pathogenicity.</title>
        <authorList>
            <person name="Shang Y."/>
            <person name="Xiao G."/>
            <person name="Zheng P."/>
            <person name="Cen K."/>
            <person name="Zhan S."/>
            <person name="Wang C."/>
        </authorList>
    </citation>
    <scope>NUCLEOTIDE SEQUENCE [LARGE SCALE GENOMIC DNA]</scope>
    <source>
        <strain evidence="12 13">RCEF 264</strain>
    </source>
</reference>
<dbReference type="OrthoDB" id="2121828at2759"/>
<evidence type="ECO:0000256" key="8">
    <source>
        <dbReference type="SAM" id="SignalP"/>
    </source>
</evidence>
<keyword evidence="7" id="KW-0325">Glycoprotein</keyword>
<dbReference type="Pfam" id="PF00394">
    <property type="entry name" value="Cu-oxidase"/>
    <property type="match status" value="1"/>
</dbReference>
<evidence type="ECO:0000256" key="5">
    <source>
        <dbReference type="ARBA" id="ARBA00023002"/>
    </source>
</evidence>
<evidence type="ECO:0000256" key="7">
    <source>
        <dbReference type="ARBA" id="ARBA00023180"/>
    </source>
</evidence>
<dbReference type="InterPro" id="IPR045087">
    <property type="entry name" value="Cu-oxidase_fam"/>
</dbReference>
<evidence type="ECO:0000256" key="4">
    <source>
        <dbReference type="ARBA" id="ARBA00022737"/>
    </source>
</evidence>
<dbReference type="CDD" id="cd13876">
    <property type="entry name" value="CuRO_2_Abr2_like"/>
    <property type="match status" value="1"/>
</dbReference>
<feature type="domain" description="Plastocyanin-like" evidence="9">
    <location>
        <begin position="320"/>
        <end position="387"/>
    </location>
</feature>
<evidence type="ECO:0000259" key="11">
    <source>
        <dbReference type="Pfam" id="PF07732"/>
    </source>
</evidence>
<dbReference type="GO" id="GO:0005507">
    <property type="term" value="F:copper ion binding"/>
    <property type="evidence" value="ECO:0007669"/>
    <property type="project" value="InterPro"/>
</dbReference>
<dbReference type="PROSITE" id="PS00079">
    <property type="entry name" value="MULTICOPPER_OXIDASE1"/>
    <property type="match status" value="2"/>
</dbReference>
<dbReference type="Pfam" id="PF07731">
    <property type="entry name" value="Cu-oxidase_2"/>
    <property type="match status" value="1"/>
</dbReference>
<keyword evidence="6" id="KW-0186">Copper</keyword>
<dbReference type="InterPro" id="IPR011707">
    <property type="entry name" value="Cu-oxidase-like_N"/>
</dbReference>
<dbReference type="STRING" id="1081102.A0A167P127"/>
<dbReference type="Gene3D" id="2.60.40.420">
    <property type="entry name" value="Cupredoxins - blue copper proteins"/>
    <property type="match status" value="3"/>
</dbReference>
<dbReference type="InterPro" id="IPR002355">
    <property type="entry name" value="Cu_oxidase_Cu_BS"/>
</dbReference>
<evidence type="ECO:0000313" key="12">
    <source>
        <dbReference type="EMBL" id="OAA56172.1"/>
    </source>
</evidence>
<dbReference type="InterPro" id="IPR033138">
    <property type="entry name" value="Cu_oxidase_CS"/>
</dbReference>
<dbReference type="FunFam" id="2.60.40.420:FF:000036">
    <property type="entry name" value="L-ascorbate oxidase"/>
    <property type="match status" value="1"/>
</dbReference>
<evidence type="ECO:0000256" key="6">
    <source>
        <dbReference type="ARBA" id="ARBA00023008"/>
    </source>
</evidence>
<dbReference type="InterPro" id="IPR011706">
    <property type="entry name" value="Cu-oxidase_C"/>
</dbReference>
<dbReference type="PANTHER" id="PTHR11709">
    <property type="entry name" value="MULTI-COPPER OXIDASE"/>
    <property type="match status" value="1"/>
</dbReference>
<sequence>MWFSQSLIAFAWVAAALLSAVAANKLPTRPGRPRSFELTLTWENHAPDGFVKKMILINGQFPGPLLEMNYGDDVEVTVHNRMPFNTTIHYHGIEMLHTPWSDGVPGLSQRQIRPGASFVYRWKATQAGSYWYHSHQRSQINDGMYGPILIHPSDSAARPFGRISSNPATIRAMKQAEADVKPLVLSDHRHVTSERGWEINVASGIETPCYDSILINGKGRVDCWSPAKIASLLTPEQHLFLTLGNETAFTAKGCLPASIIANVQARGLPTNVSVIPPEIFDKCTATNAPREVIRVYKTGHNGETWVAFDLIGTFGLITGAFSIDEHTMHVYAVDGDYIEPQEVEAVVVNNGDRYSIMVKLDKPGDFTVRMASLTMPQMFAGYATLSYRDPTKAPPRNKPSTGYINDVGLNTTANVRFFDQASMKAFPPAPVAQVADQTVKVSMLVAGRSYNWALNETIYPMELDNEAPLLFHPDPERFNNVTITTKNGTWVDLVFQAVTFPTPPHPIHKHGIKMYLLGQGDGLFRWDSVAEAVQEIPGSFNLVNPPRRDGFTTTPALQGPTWMVVRYHVNNPGAWLLHCHIQSHLQGGMSMAIQDGVDRWVTVPPEYLNYGS</sequence>
<feature type="domain" description="Plastocyanin-like" evidence="10">
    <location>
        <begin position="479"/>
        <end position="595"/>
    </location>
</feature>
<evidence type="ECO:0000256" key="3">
    <source>
        <dbReference type="ARBA" id="ARBA00022729"/>
    </source>
</evidence>
<keyword evidence="13" id="KW-1185">Reference proteome</keyword>
<feature type="signal peptide" evidence="8">
    <location>
        <begin position="1"/>
        <end position="23"/>
    </location>
</feature>
<evidence type="ECO:0000256" key="1">
    <source>
        <dbReference type="ARBA" id="ARBA00010609"/>
    </source>
</evidence>
<dbReference type="AlphaFoldDB" id="A0A167P127"/>
<dbReference type="EMBL" id="AZHD01000017">
    <property type="protein sequence ID" value="OAA56172.1"/>
    <property type="molecule type" value="Genomic_DNA"/>
</dbReference>
<feature type="domain" description="Plastocyanin-like" evidence="11">
    <location>
        <begin position="40"/>
        <end position="153"/>
    </location>
</feature>